<reference evidence="7" key="1">
    <citation type="submission" date="2025-08" db="UniProtKB">
        <authorList>
            <consortium name="RefSeq"/>
        </authorList>
    </citation>
    <scope>IDENTIFICATION</scope>
</reference>
<dbReference type="FunFam" id="1.20.80.10:FF:000017">
    <property type="entry name" value="Golgi resident protein GCP60"/>
    <property type="match status" value="1"/>
</dbReference>
<dbReference type="InterPro" id="IPR009038">
    <property type="entry name" value="GOLD_dom"/>
</dbReference>
<dbReference type="KEGG" id="csol:105368138"/>
<proteinExistence type="predicted"/>
<keyword evidence="1" id="KW-0007">Acetylation</keyword>
<name>A0AAJ6YVX0_9HYME</name>
<dbReference type="PANTHER" id="PTHR22973:SF12">
    <property type="entry name" value="LD35087P"/>
    <property type="match status" value="1"/>
</dbReference>
<dbReference type="InterPro" id="IPR036598">
    <property type="entry name" value="GOLD_dom_sf"/>
</dbReference>
<feature type="region of interest" description="Disordered" evidence="3">
    <location>
        <begin position="247"/>
        <end position="287"/>
    </location>
</feature>
<evidence type="ECO:0000256" key="3">
    <source>
        <dbReference type="SAM" id="MobiDB-lite"/>
    </source>
</evidence>
<dbReference type="GO" id="GO:0000139">
    <property type="term" value="C:Golgi membrane"/>
    <property type="evidence" value="ECO:0007669"/>
    <property type="project" value="TreeGrafter"/>
</dbReference>
<dbReference type="AlphaFoldDB" id="A0AAJ6YVX0"/>
<dbReference type="Gene3D" id="2.60.120.680">
    <property type="entry name" value="GOLD domain"/>
    <property type="match status" value="1"/>
</dbReference>
<feature type="domain" description="ACB" evidence="5">
    <location>
        <begin position="45"/>
        <end position="136"/>
    </location>
</feature>
<dbReference type="PANTHER" id="PTHR22973">
    <property type="entry name" value="LD35087P"/>
    <property type="match status" value="1"/>
</dbReference>
<dbReference type="PROSITE" id="PS50866">
    <property type="entry name" value="GOLD"/>
    <property type="match status" value="1"/>
</dbReference>
<dbReference type="PROSITE" id="PS51228">
    <property type="entry name" value="ACB_2"/>
    <property type="match status" value="1"/>
</dbReference>
<sequence>MASAKENVAVVEQKVADLSVNGREESSAIKEQQNVFEPHLSGFEIRELYKIALNFYKEKEGKAVHLSYEDKLKLVAFTQQVSHGKYSPEKSPELGVLDVIGRDRKLAWQTLGDITKDEAMEGFIVLLDKLCPLFKTFVEAQKRDIEEKSRLKREEEVRKAEEEKKLKELEEEKEKEEKCRLKQESQRRQIQDALNQQTYFQFKSYAEQQYPGNPEQQGVLIRQLQEQHYHQYMQQLHRNQEVIEEKEAGKKQNNSEILNREPEEDPLLSTDLPVSNDEDSDEPQDWPTIVPAEMWTNKGVEEFKNTIRREAGDAVIKVGHGEIVTVRVPTHEDGSCLFWEFATDGYDIGFGVNFEWSKPETTQVSVHISESEDEDEDEDDYETREDLESGDITGESRPEFKPSTTPISVIVPVYRRDSQEEVYAGSHQYPGQGIYLLKFDNSYSLWRSKTLYYRVYYTRPAVSKE</sequence>
<evidence type="ECO:0000259" key="5">
    <source>
        <dbReference type="PROSITE" id="PS51228"/>
    </source>
</evidence>
<evidence type="ECO:0000313" key="7">
    <source>
        <dbReference type="RefSeq" id="XP_011505378.1"/>
    </source>
</evidence>
<feature type="coiled-coil region" evidence="2">
    <location>
        <begin position="138"/>
        <end position="187"/>
    </location>
</feature>
<dbReference type="Pfam" id="PF00887">
    <property type="entry name" value="ACBP"/>
    <property type="match status" value="1"/>
</dbReference>
<dbReference type="Proteomes" id="UP000695007">
    <property type="component" value="Unplaced"/>
</dbReference>
<gene>
    <name evidence="7" type="primary">LOC105368138</name>
</gene>
<evidence type="ECO:0000256" key="2">
    <source>
        <dbReference type="SAM" id="Coils"/>
    </source>
</evidence>
<feature type="region of interest" description="Disordered" evidence="3">
    <location>
        <begin position="363"/>
        <end position="401"/>
    </location>
</feature>
<dbReference type="Gene3D" id="1.20.80.10">
    <property type="match status" value="1"/>
</dbReference>
<evidence type="ECO:0000313" key="6">
    <source>
        <dbReference type="Proteomes" id="UP000695007"/>
    </source>
</evidence>
<dbReference type="InterPro" id="IPR035984">
    <property type="entry name" value="Acyl-CoA-binding_sf"/>
</dbReference>
<keyword evidence="6" id="KW-1185">Reference proteome</keyword>
<protein>
    <submittedName>
        <fullName evidence="7">Golgi resident protein GCP60</fullName>
    </submittedName>
</protein>
<feature type="domain" description="GOLD" evidence="4">
    <location>
        <begin position="304"/>
        <end position="457"/>
    </location>
</feature>
<dbReference type="InterPro" id="IPR014352">
    <property type="entry name" value="FERM/acyl-CoA-bd_prot_sf"/>
</dbReference>
<dbReference type="RefSeq" id="XP_011505378.1">
    <property type="nucleotide sequence ID" value="XM_011507076.1"/>
</dbReference>
<evidence type="ECO:0000256" key="1">
    <source>
        <dbReference type="ARBA" id="ARBA00022990"/>
    </source>
</evidence>
<evidence type="ECO:0000259" key="4">
    <source>
        <dbReference type="PROSITE" id="PS50866"/>
    </source>
</evidence>
<dbReference type="SUPFAM" id="SSF101576">
    <property type="entry name" value="Supernatant protein factor (SPF), C-terminal domain"/>
    <property type="match status" value="1"/>
</dbReference>
<dbReference type="GO" id="GO:0000062">
    <property type="term" value="F:fatty-acyl-CoA binding"/>
    <property type="evidence" value="ECO:0007669"/>
    <property type="project" value="InterPro"/>
</dbReference>
<feature type="compositionally biased region" description="Acidic residues" evidence="3">
    <location>
        <begin position="371"/>
        <end position="389"/>
    </location>
</feature>
<keyword evidence="2" id="KW-0175">Coiled coil</keyword>
<dbReference type="SUPFAM" id="SSF47027">
    <property type="entry name" value="Acyl-CoA binding protein"/>
    <property type="match status" value="1"/>
</dbReference>
<dbReference type="InterPro" id="IPR052269">
    <property type="entry name" value="Golgi-PI4KB_interaction"/>
</dbReference>
<dbReference type="InterPro" id="IPR000582">
    <property type="entry name" value="Acyl-CoA-binding_protein"/>
</dbReference>
<accession>A0AAJ6YVX0</accession>
<organism evidence="6 7">
    <name type="scientific">Ceratosolen solmsi marchali</name>
    <dbReference type="NCBI Taxonomy" id="326594"/>
    <lineage>
        <taxon>Eukaryota</taxon>
        <taxon>Metazoa</taxon>
        <taxon>Ecdysozoa</taxon>
        <taxon>Arthropoda</taxon>
        <taxon>Hexapoda</taxon>
        <taxon>Insecta</taxon>
        <taxon>Pterygota</taxon>
        <taxon>Neoptera</taxon>
        <taxon>Endopterygota</taxon>
        <taxon>Hymenoptera</taxon>
        <taxon>Apocrita</taxon>
        <taxon>Proctotrupomorpha</taxon>
        <taxon>Chalcidoidea</taxon>
        <taxon>Agaonidae</taxon>
        <taxon>Agaoninae</taxon>
        <taxon>Ceratosolen</taxon>
    </lineage>
</organism>
<dbReference type="Pfam" id="PF13897">
    <property type="entry name" value="GOLD_2"/>
    <property type="match status" value="1"/>
</dbReference>
<dbReference type="GeneID" id="105368138"/>